<evidence type="ECO:0000313" key="14">
    <source>
        <dbReference type="Proteomes" id="UP000318521"/>
    </source>
</evidence>
<dbReference type="Pfam" id="PF02666">
    <property type="entry name" value="PS_Dcarbxylase"/>
    <property type="match status" value="1"/>
</dbReference>
<keyword evidence="5 12" id="KW-0443">Lipid metabolism</keyword>
<name>A0A553ZZG8_9BACI</name>
<dbReference type="EC" id="4.1.1.65" evidence="12"/>
<keyword evidence="8 12" id="KW-0594">Phospholipid biosynthesis</keyword>
<sequence>MRGFRWFFCSCVELSNGPFLSKRLKSFAESTYSKPFVPLFVKAFKIDLKEASLPIKQYNSLHSFFIRELKEGKREVDQEGHSVVSPVDGVLAEQGELQADSCFEVKGQRYTIVDMLGSEQAASFYKEGTYMVLYLSPSHYHRFHAPLSGTVLERWKLGNTSYPVNHLGMKYGKKPLSGNFRIISEIKSKFGTMAMVKVGAMNINTIELTHDSEVLKKGEEVGYFSFGSTIVLLFTKDMIALTHQQTPKEIKMGEKIGSVSL</sequence>
<dbReference type="AlphaFoldDB" id="A0A553ZZG8"/>
<dbReference type="InterPro" id="IPR003817">
    <property type="entry name" value="PS_Dcarbxylase"/>
</dbReference>
<evidence type="ECO:0000256" key="10">
    <source>
        <dbReference type="ARBA" id="ARBA00023264"/>
    </source>
</evidence>
<keyword evidence="7 12" id="KW-0865">Zymogen</keyword>
<comment type="function">
    <text evidence="12">Catalyzes the formation of phosphatidylethanolamine (PtdEtn) from phosphatidylserine (PtdSer).</text>
</comment>
<dbReference type="UniPathway" id="UPA00558">
    <property type="reaction ID" value="UER00616"/>
</dbReference>
<dbReference type="Proteomes" id="UP000318521">
    <property type="component" value="Unassembled WGS sequence"/>
</dbReference>
<evidence type="ECO:0000256" key="5">
    <source>
        <dbReference type="ARBA" id="ARBA00023098"/>
    </source>
</evidence>
<comment type="PTM">
    <text evidence="12">Is synthesized initially as an inactive proenzyme. Formation of the active enzyme involves a self-maturation process in which the active site pyruvoyl group is generated from an internal serine residue via an autocatalytic post-translational modification. Two non-identical subunits are generated from the proenzyme in this reaction, and the pyruvate is formed at the N-terminus of the alpha chain, which is derived from the carboxyl end of the proenzyme. The autoendoproteolytic cleavage occurs by a canonical serine protease mechanism, in which the side chain hydroxyl group of the serine supplies its oxygen atom to form the C-terminus of the beta chain, while the remainder of the serine residue undergoes an oxidative deamination to produce ammonia and the pyruvoyl prosthetic group on the alpha chain. During this reaction, the Ser that is part of the protease active site of the proenzyme becomes the pyruvoyl prosthetic group, which constitutes an essential element of the active site of the mature decarboxylase.</text>
</comment>
<comment type="subunit">
    <text evidence="12">Heterodimer of a large membrane-associated beta subunit and a small pyruvoyl-containing alpha subunit.</text>
</comment>
<dbReference type="PANTHER" id="PTHR10067:SF6">
    <property type="entry name" value="PHOSPHATIDYLSERINE DECARBOXYLASE PROENZYME, MITOCHONDRIAL"/>
    <property type="match status" value="1"/>
</dbReference>
<evidence type="ECO:0000256" key="3">
    <source>
        <dbReference type="ARBA" id="ARBA00022516"/>
    </source>
</evidence>
<keyword evidence="4 12" id="KW-0210">Decarboxylase</keyword>
<evidence type="ECO:0000313" key="13">
    <source>
        <dbReference type="EMBL" id="TSB46840.1"/>
    </source>
</evidence>
<dbReference type="NCBIfam" id="TIGR00163">
    <property type="entry name" value="PS_decarb"/>
    <property type="match status" value="1"/>
</dbReference>
<proteinExistence type="inferred from homology"/>
<comment type="caution">
    <text evidence="13">The sequence shown here is derived from an EMBL/GenBank/DDBJ whole genome shotgun (WGS) entry which is preliminary data.</text>
</comment>
<feature type="active site" description="Charge relay system; for autoendoproteolytic cleavage activity" evidence="12">
    <location>
        <position position="144"/>
    </location>
</feature>
<dbReference type="NCBIfam" id="NF002853">
    <property type="entry name" value="PRK03140.1"/>
    <property type="match status" value="1"/>
</dbReference>
<feature type="modified residue" description="Pyruvic acid (Ser); by autocatalysis" evidence="12">
    <location>
        <position position="228"/>
    </location>
</feature>
<feature type="active site" description="Charge relay system; for autoendoproteolytic cleavage activity" evidence="12">
    <location>
        <position position="88"/>
    </location>
</feature>
<feature type="chain" id="PRO_5023415410" description="Phosphatidylserine decarboxylase alpha chain" evidence="12">
    <location>
        <begin position="228"/>
        <end position="261"/>
    </location>
</feature>
<comment type="pathway">
    <text evidence="12">Phospholipid metabolism; phosphatidylethanolamine biosynthesis; phosphatidylethanolamine from CDP-diacylglycerol: step 2/2.</text>
</comment>
<evidence type="ECO:0000256" key="2">
    <source>
        <dbReference type="ARBA" id="ARBA00022475"/>
    </source>
</evidence>
<dbReference type="OrthoDB" id="9802030at2"/>
<accession>A0A553ZZG8</accession>
<keyword evidence="14" id="KW-1185">Reference proteome</keyword>
<dbReference type="GO" id="GO:0006646">
    <property type="term" value="P:phosphatidylethanolamine biosynthetic process"/>
    <property type="evidence" value="ECO:0007669"/>
    <property type="project" value="UniProtKB-UniRule"/>
</dbReference>
<feature type="active site" description="Schiff-base intermediate with substrate; via pyruvic acid; for decarboxylase activity" evidence="12">
    <location>
        <position position="228"/>
    </location>
</feature>
<evidence type="ECO:0000256" key="11">
    <source>
        <dbReference type="ARBA" id="ARBA00023317"/>
    </source>
</evidence>
<evidence type="ECO:0000256" key="4">
    <source>
        <dbReference type="ARBA" id="ARBA00022793"/>
    </source>
</evidence>
<dbReference type="PANTHER" id="PTHR10067">
    <property type="entry name" value="PHOSPHATIDYLSERINE DECARBOXYLASE"/>
    <property type="match status" value="1"/>
</dbReference>
<dbReference type="EMBL" id="VLXZ01000005">
    <property type="protein sequence ID" value="TSB46840.1"/>
    <property type="molecule type" value="Genomic_DNA"/>
</dbReference>
<comment type="pathway">
    <text evidence="1">Lipid metabolism.</text>
</comment>
<evidence type="ECO:0000256" key="1">
    <source>
        <dbReference type="ARBA" id="ARBA00005189"/>
    </source>
</evidence>
<evidence type="ECO:0000256" key="6">
    <source>
        <dbReference type="ARBA" id="ARBA00023136"/>
    </source>
</evidence>
<dbReference type="HAMAP" id="MF_00662">
    <property type="entry name" value="PS_decarb_PSD_B_type1"/>
    <property type="match status" value="1"/>
</dbReference>
<keyword evidence="3 12" id="KW-0444">Lipid biosynthesis</keyword>
<comment type="catalytic activity">
    <reaction evidence="12">
        <text>a 1,2-diacyl-sn-glycero-3-phospho-L-serine + H(+) = a 1,2-diacyl-sn-glycero-3-phosphoethanolamine + CO2</text>
        <dbReference type="Rhea" id="RHEA:20828"/>
        <dbReference type="ChEBI" id="CHEBI:15378"/>
        <dbReference type="ChEBI" id="CHEBI:16526"/>
        <dbReference type="ChEBI" id="CHEBI:57262"/>
        <dbReference type="ChEBI" id="CHEBI:64612"/>
        <dbReference type="EC" id="4.1.1.65"/>
    </reaction>
</comment>
<protein>
    <recommendedName>
        <fullName evidence="12">Phosphatidylserine decarboxylase proenzyme</fullName>
        <ecNumber evidence="12">4.1.1.65</ecNumber>
    </recommendedName>
    <component>
        <recommendedName>
            <fullName evidence="12">Phosphatidylserine decarboxylase alpha chain</fullName>
        </recommendedName>
    </component>
    <component>
        <recommendedName>
            <fullName evidence="12">Phosphatidylserine decarboxylase beta chain</fullName>
        </recommendedName>
    </component>
</protein>
<keyword evidence="2 12" id="KW-1003">Cell membrane</keyword>
<dbReference type="InterPro" id="IPR033178">
    <property type="entry name" value="PSD_type1_pro"/>
</dbReference>
<gene>
    <name evidence="12" type="primary">psd</name>
    <name evidence="13" type="ORF">FN960_10710</name>
</gene>
<keyword evidence="6 12" id="KW-0472">Membrane</keyword>
<organism evidence="13 14">
    <name type="scientific">Alkalicoccobacillus porphyridii</name>
    <dbReference type="NCBI Taxonomy" id="2597270"/>
    <lineage>
        <taxon>Bacteria</taxon>
        <taxon>Bacillati</taxon>
        <taxon>Bacillota</taxon>
        <taxon>Bacilli</taxon>
        <taxon>Bacillales</taxon>
        <taxon>Bacillaceae</taxon>
        <taxon>Alkalicoccobacillus</taxon>
    </lineage>
</organism>
<keyword evidence="9 12" id="KW-0456">Lyase</keyword>
<keyword evidence="10 12" id="KW-1208">Phospholipid metabolism</keyword>
<dbReference type="InterPro" id="IPR033177">
    <property type="entry name" value="PSD-B"/>
</dbReference>
<feature type="active site" description="Charge relay system; for autoendoproteolytic cleavage activity" evidence="12">
    <location>
        <position position="228"/>
    </location>
</feature>
<evidence type="ECO:0000256" key="12">
    <source>
        <dbReference type="HAMAP-Rule" id="MF_00662"/>
    </source>
</evidence>
<comment type="similarity">
    <text evidence="12">Belongs to the phosphatidylserine decarboxylase family. PSD-B subfamily. Prokaryotic type I sub-subfamily.</text>
</comment>
<dbReference type="GO" id="GO:0005886">
    <property type="term" value="C:plasma membrane"/>
    <property type="evidence" value="ECO:0007669"/>
    <property type="project" value="UniProtKB-SubCell"/>
</dbReference>
<keyword evidence="11 12" id="KW-0670">Pyruvate</keyword>
<feature type="chain" id="PRO_5023415409" description="Phosphatidylserine decarboxylase beta chain" evidence="12">
    <location>
        <begin position="1"/>
        <end position="227"/>
    </location>
</feature>
<comment type="subcellular location">
    <subcellularLocation>
        <location evidence="12">Cell membrane</location>
        <topology evidence="12">Peripheral membrane protein</topology>
    </subcellularLocation>
</comment>
<reference evidence="13 14" key="1">
    <citation type="submission" date="2019-07" db="EMBL/GenBank/DDBJ databases">
        <authorList>
            <person name="Park Y.J."/>
            <person name="Jeong S.E."/>
            <person name="Jung H.S."/>
        </authorList>
    </citation>
    <scope>NUCLEOTIDE SEQUENCE [LARGE SCALE GENOMIC DNA]</scope>
    <source>
        <strain evidence="14">P16(2019)</strain>
    </source>
</reference>
<dbReference type="GO" id="GO:0004609">
    <property type="term" value="F:phosphatidylserine decarboxylase activity"/>
    <property type="evidence" value="ECO:0007669"/>
    <property type="project" value="UniProtKB-UniRule"/>
</dbReference>
<evidence type="ECO:0000256" key="9">
    <source>
        <dbReference type="ARBA" id="ARBA00023239"/>
    </source>
</evidence>
<feature type="site" description="Cleavage (non-hydrolytic); by autocatalysis" evidence="12">
    <location>
        <begin position="227"/>
        <end position="228"/>
    </location>
</feature>
<evidence type="ECO:0000256" key="7">
    <source>
        <dbReference type="ARBA" id="ARBA00023145"/>
    </source>
</evidence>
<comment type="cofactor">
    <cofactor evidence="12">
        <name>pyruvate</name>
        <dbReference type="ChEBI" id="CHEBI:15361"/>
    </cofactor>
    <text evidence="12">Binds 1 pyruvoyl group covalently per subunit.</text>
</comment>
<evidence type="ECO:0000256" key="8">
    <source>
        <dbReference type="ARBA" id="ARBA00023209"/>
    </source>
</evidence>